<organism evidence="8 9">
    <name type="scientific">Hufsiella ginkgonis</name>
    <dbReference type="NCBI Taxonomy" id="2695274"/>
    <lineage>
        <taxon>Bacteria</taxon>
        <taxon>Pseudomonadati</taxon>
        <taxon>Bacteroidota</taxon>
        <taxon>Sphingobacteriia</taxon>
        <taxon>Sphingobacteriales</taxon>
        <taxon>Sphingobacteriaceae</taxon>
        <taxon>Hufsiella</taxon>
    </lineage>
</organism>
<dbReference type="EMBL" id="WVHS01000005">
    <property type="protein sequence ID" value="MXV17666.1"/>
    <property type="molecule type" value="Genomic_DNA"/>
</dbReference>
<evidence type="ECO:0000256" key="4">
    <source>
        <dbReference type="ARBA" id="ARBA00023136"/>
    </source>
</evidence>
<keyword evidence="5" id="KW-0998">Cell outer membrane</keyword>
<evidence type="ECO:0000256" key="5">
    <source>
        <dbReference type="ARBA" id="ARBA00023237"/>
    </source>
</evidence>
<comment type="subcellular location">
    <subcellularLocation>
        <location evidence="1">Cell outer membrane</location>
    </subcellularLocation>
</comment>
<keyword evidence="9" id="KW-1185">Reference proteome</keyword>
<dbReference type="CDD" id="cd08977">
    <property type="entry name" value="SusD"/>
    <property type="match status" value="1"/>
</dbReference>
<dbReference type="InterPro" id="IPR011990">
    <property type="entry name" value="TPR-like_helical_dom_sf"/>
</dbReference>
<dbReference type="Proteomes" id="UP000451233">
    <property type="component" value="Unassembled WGS sequence"/>
</dbReference>
<evidence type="ECO:0000256" key="2">
    <source>
        <dbReference type="ARBA" id="ARBA00006275"/>
    </source>
</evidence>
<dbReference type="GO" id="GO:0009279">
    <property type="term" value="C:cell outer membrane"/>
    <property type="evidence" value="ECO:0007669"/>
    <property type="project" value="UniProtKB-SubCell"/>
</dbReference>
<feature type="domain" description="SusD-like N-terminal" evidence="7">
    <location>
        <begin position="107"/>
        <end position="252"/>
    </location>
</feature>
<dbReference type="InterPro" id="IPR012944">
    <property type="entry name" value="SusD_RagB_dom"/>
</dbReference>
<name>A0A7K1Y4M5_9SPHI</name>
<dbReference type="InterPro" id="IPR033985">
    <property type="entry name" value="SusD-like_N"/>
</dbReference>
<evidence type="ECO:0000313" key="9">
    <source>
        <dbReference type="Proteomes" id="UP000451233"/>
    </source>
</evidence>
<dbReference type="SUPFAM" id="SSF48452">
    <property type="entry name" value="TPR-like"/>
    <property type="match status" value="1"/>
</dbReference>
<comment type="similarity">
    <text evidence="2">Belongs to the SusD family.</text>
</comment>
<keyword evidence="4" id="KW-0472">Membrane</keyword>
<evidence type="ECO:0000259" key="6">
    <source>
        <dbReference type="Pfam" id="PF07980"/>
    </source>
</evidence>
<evidence type="ECO:0000256" key="1">
    <source>
        <dbReference type="ARBA" id="ARBA00004442"/>
    </source>
</evidence>
<gene>
    <name evidence="8" type="ORF">GS398_20360</name>
</gene>
<reference evidence="8 9" key="1">
    <citation type="submission" date="2019-11" db="EMBL/GenBank/DDBJ databases">
        <title>Pedobacter sp. HMF7056 Genome sequencing and assembly.</title>
        <authorList>
            <person name="Kang H."/>
            <person name="Kim H."/>
            <person name="Joh K."/>
        </authorList>
    </citation>
    <scope>NUCLEOTIDE SEQUENCE [LARGE SCALE GENOMIC DNA]</scope>
    <source>
        <strain evidence="8 9">HMF7056</strain>
    </source>
</reference>
<proteinExistence type="inferred from homology"/>
<sequence length="522" mass="59010">MKTRNLQIFSAALLVFCLGTTSCDKLVDAEPQGVIISGDFWRTESQAVGAIAGIYANLSCTNINWAIGATNANNLSNTFLTPQEAYIYWGEVRGEILATNPTKMPAAQLTKENVDSYLVAPGDATTRYGAFYKIINQANLAIKHVPDVVAKDPNFTQAESDQLVGEAYFARAFCYFWLTRAFRDVPLVLDPYEKDDQEFNVPKAAGKEILDQIVKDLVKAKETLPEWYESALYPRVRATKYTAMTTLADVYLWQAALADNSASANAMYDKVIENCKAVRESGRYFILPLSLYTSIFNTGNTPESIFEQFTNNTLNNQSSSMEGWFKGSNQLWVVSPRADLLFQITPLVDVRAGTVNANTGFNSTTRLLQKYQNNNSRWIYYRLAEVYLMEAEALAHRYPNDAAKLKEGCELINDLRQRVYPLKSLFPEASTTSTEEMDQLLLDERGREFIGEGKRWFDLVRFASRDKFARKDFLVQTILNSLSGTDQLKISPRISNPESWYLPFNTDELTNNTALVQNPYYK</sequence>
<feature type="domain" description="RagB/SusD" evidence="6">
    <location>
        <begin position="365"/>
        <end position="521"/>
    </location>
</feature>
<comment type="caution">
    <text evidence="8">The sequence shown here is derived from an EMBL/GenBank/DDBJ whole genome shotgun (WGS) entry which is preliminary data.</text>
</comment>
<dbReference type="Gene3D" id="1.25.40.390">
    <property type="match status" value="1"/>
</dbReference>
<evidence type="ECO:0000259" key="7">
    <source>
        <dbReference type="Pfam" id="PF14322"/>
    </source>
</evidence>
<dbReference type="AlphaFoldDB" id="A0A7K1Y4M5"/>
<protein>
    <submittedName>
        <fullName evidence="8">RagB/SusD family nutrient uptake outer membrane protein</fullName>
    </submittedName>
</protein>
<dbReference type="RefSeq" id="WP_160908653.1">
    <property type="nucleotide sequence ID" value="NZ_WVHS01000005.1"/>
</dbReference>
<accession>A0A7K1Y4M5</accession>
<evidence type="ECO:0000256" key="3">
    <source>
        <dbReference type="ARBA" id="ARBA00022729"/>
    </source>
</evidence>
<dbReference type="PROSITE" id="PS51257">
    <property type="entry name" value="PROKAR_LIPOPROTEIN"/>
    <property type="match status" value="1"/>
</dbReference>
<keyword evidence="3" id="KW-0732">Signal</keyword>
<dbReference type="Pfam" id="PF07980">
    <property type="entry name" value="SusD_RagB"/>
    <property type="match status" value="1"/>
</dbReference>
<evidence type="ECO:0000313" key="8">
    <source>
        <dbReference type="EMBL" id="MXV17666.1"/>
    </source>
</evidence>
<dbReference type="Pfam" id="PF14322">
    <property type="entry name" value="SusD-like_3"/>
    <property type="match status" value="1"/>
</dbReference>